<evidence type="ECO:0000256" key="1">
    <source>
        <dbReference type="ARBA" id="ARBA00004123"/>
    </source>
</evidence>
<feature type="non-terminal residue" evidence="4">
    <location>
        <position position="1"/>
    </location>
</feature>
<dbReference type="EMBL" id="KZ987887">
    <property type="protein sequence ID" value="RKP14090.1"/>
    <property type="molecule type" value="Genomic_DNA"/>
</dbReference>
<evidence type="ECO:0000313" key="5">
    <source>
        <dbReference type="Proteomes" id="UP000267251"/>
    </source>
</evidence>
<reference evidence="5" key="1">
    <citation type="journal article" date="2018" name="Nat. Microbiol.">
        <title>Leveraging single-cell genomics to expand the fungal tree of life.</title>
        <authorList>
            <person name="Ahrendt S.R."/>
            <person name="Quandt C.A."/>
            <person name="Ciobanu D."/>
            <person name="Clum A."/>
            <person name="Salamov A."/>
            <person name="Andreopoulos B."/>
            <person name="Cheng J.F."/>
            <person name="Woyke T."/>
            <person name="Pelin A."/>
            <person name="Henrissat B."/>
            <person name="Reynolds N.K."/>
            <person name="Benny G.L."/>
            <person name="Smith M.E."/>
            <person name="James T.Y."/>
            <person name="Grigoriev I.V."/>
        </authorList>
    </citation>
    <scope>NUCLEOTIDE SEQUENCE [LARGE SCALE GENOMIC DNA]</scope>
</reference>
<dbReference type="PANTHER" id="PTHR13031:SF0">
    <property type="entry name" value="RIBONUCLEASE P PROTEIN SUBUNIT P30"/>
    <property type="match status" value="1"/>
</dbReference>
<evidence type="ECO:0000313" key="4">
    <source>
        <dbReference type="EMBL" id="RKP14090.1"/>
    </source>
</evidence>
<sequence>VEKSFDLIAIRPGDEASFIAACTMDQEAIDIISVDLSRRLNFHFKYSQVGQAVQRGIYFEICYGSAIHDAASRRQLISNAQGLVRASRGRNILISSGASHALSLRGPSDVMNLASLFNMSPNEARDALVTTPRRIILHAGKIGDDEL</sequence>
<proteinExistence type="inferred from homology"/>
<gene>
    <name evidence="4" type="ORF">BJ684DRAFT_9117</name>
</gene>
<dbReference type="SUPFAM" id="SSF89550">
    <property type="entry name" value="PHP domain-like"/>
    <property type="match status" value="1"/>
</dbReference>
<comment type="similarity">
    <text evidence="2">Belongs to the eukaryotic/archaeal RNase P protein component 3 family.</text>
</comment>
<evidence type="ECO:0000256" key="2">
    <source>
        <dbReference type="ARBA" id="ARBA00007331"/>
    </source>
</evidence>
<dbReference type="PANTHER" id="PTHR13031">
    <property type="entry name" value="RIBONUCLEASE P SUBUNIT P30"/>
    <property type="match status" value="1"/>
</dbReference>
<comment type="subcellular location">
    <subcellularLocation>
        <location evidence="1">Nucleus</location>
    </subcellularLocation>
</comment>
<dbReference type="Gene3D" id="3.20.20.140">
    <property type="entry name" value="Metal-dependent hydrolases"/>
    <property type="match status" value="1"/>
</dbReference>
<dbReference type="InterPro" id="IPR016195">
    <property type="entry name" value="Pol/histidinol_Pase-like"/>
</dbReference>
<dbReference type="OrthoDB" id="17948at2759"/>
<protein>
    <submittedName>
        <fullName evidence="4">RNase P subunit p30</fullName>
    </submittedName>
</protein>
<organism evidence="4 5">
    <name type="scientific">Piptocephalis cylindrospora</name>
    <dbReference type="NCBI Taxonomy" id="1907219"/>
    <lineage>
        <taxon>Eukaryota</taxon>
        <taxon>Fungi</taxon>
        <taxon>Fungi incertae sedis</taxon>
        <taxon>Zoopagomycota</taxon>
        <taxon>Zoopagomycotina</taxon>
        <taxon>Zoopagomycetes</taxon>
        <taxon>Zoopagales</taxon>
        <taxon>Piptocephalidaceae</taxon>
        <taxon>Piptocephalis</taxon>
    </lineage>
</organism>
<dbReference type="GO" id="GO:0003723">
    <property type="term" value="F:RNA binding"/>
    <property type="evidence" value="ECO:0007669"/>
    <property type="project" value="TreeGrafter"/>
</dbReference>
<name>A0A4P9Y811_9FUNG</name>
<dbReference type="GO" id="GO:0008033">
    <property type="term" value="P:tRNA processing"/>
    <property type="evidence" value="ECO:0007669"/>
    <property type="project" value="UniProtKB-KW"/>
</dbReference>
<dbReference type="AlphaFoldDB" id="A0A4P9Y811"/>
<evidence type="ECO:0000256" key="3">
    <source>
        <dbReference type="ARBA" id="ARBA00022694"/>
    </source>
</evidence>
<dbReference type="InterPro" id="IPR002738">
    <property type="entry name" value="RNase_P_p30"/>
</dbReference>
<accession>A0A4P9Y811</accession>
<keyword evidence="5" id="KW-1185">Reference proteome</keyword>
<keyword evidence="3" id="KW-0819">tRNA processing</keyword>
<dbReference type="GO" id="GO:0005655">
    <property type="term" value="C:nucleolar ribonuclease P complex"/>
    <property type="evidence" value="ECO:0007669"/>
    <property type="project" value="TreeGrafter"/>
</dbReference>
<dbReference type="Proteomes" id="UP000267251">
    <property type="component" value="Unassembled WGS sequence"/>
</dbReference>
<dbReference type="Pfam" id="PF01876">
    <property type="entry name" value="RNase_P_p30"/>
    <property type="match status" value="1"/>
</dbReference>